<dbReference type="InterPro" id="IPR036928">
    <property type="entry name" value="AS_sf"/>
</dbReference>
<dbReference type="PANTHER" id="PTHR11895">
    <property type="entry name" value="TRANSAMIDASE"/>
    <property type="match status" value="1"/>
</dbReference>
<dbReference type="InterPro" id="IPR000120">
    <property type="entry name" value="Amidase"/>
</dbReference>
<feature type="domain" description="Amidase" evidence="1">
    <location>
        <begin position="29"/>
        <end position="446"/>
    </location>
</feature>
<dbReference type="RefSeq" id="WP_108849393.1">
    <property type="nucleotide sequence ID" value="NZ_CP015450.1"/>
</dbReference>
<evidence type="ECO:0000259" key="1">
    <source>
        <dbReference type="Pfam" id="PF01425"/>
    </source>
</evidence>
<evidence type="ECO:0000313" key="2">
    <source>
        <dbReference type="EMBL" id="AWH94100.1"/>
    </source>
</evidence>
<organism evidence="2 3">
    <name type="scientific">Dietzia lutea</name>
    <dbReference type="NCBI Taxonomy" id="546160"/>
    <lineage>
        <taxon>Bacteria</taxon>
        <taxon>Bacillati</taxon>
        <taxon>Actinomycetota</taxon>
        <taxon>Actinomycetes</taxon>
        <taxon>Mycobacteriales</taxon>
        <taxon>Dietziaceae</taxon>
        <taxon>Dietzia</taxon>
    </lineage>
</organism>
<name>A0A2S1RCU7_9ACTN</name>
<proteinExistence type="predicted"/>
<accession>A0A2S1RCU7</accession>
<dbReference type="Pfam" id="PF01425">
    <property type="entry name" value="Amidase"/>
    <property type="match status" value="1"/>
</dbReference>
<keyword evidence="3" id="KW-1185">Reference proteome</keyword>
<protein>
    <submittedName>
        <fullName evidence="2">Amidase</fullName>
    </submittedName>
</protein>
<evidence type="ECO:0000313" key="3">
    <source>
        <dbReference type="Proteomes" id="UP000244928"/>
    </source>
</evidence>
<keyword evidence="2" id="KW-0614">Plasmid</keyword>
<dbReference type="SUPFAM" id="SSF75304">
    <property type="entry name" value="Amidase signature (AS) enzymes"/>
    <property type="match status" value="1"/>
</dbReference>
<reference evidence="2 3" key="1">
    <citation type="submission" date="2016-04" db="EMBL/GenBank/DDBJ databases">
        <title>Complete genome sequence of Dietzia lutea YIM 80766T, a strain isolated from desert soil in Egypt.</title>
        <authorList>
            <person name="Zhao J."/>
            <person name="Hu B."/>
            <person name="Geng S."/>
            <person name="Nie Y."/>
            <person name="Tang Y."/>
        </authorList>
    </citation>
    <scope>NUCLEOTIDE SEQUENCE [LARGE SCALE GENOMIC DNA]</scope>
    <source>
        <strain evidence="2 3">YIM 80766</strain>
        <plasmid evidence="2 3">unnamed1</plasmid>
    </source>
</reference>
<dbReference type="KEGG" id="dlu:A6035_17230"/>
<dbReference type="InterPro" id="IPR023631">
    <property type="entry name" value="Amidase_dom"/>
</dbReference>
<dbReference type="EMBL" id="CP015450">
    <property type="protein sequence ID" value="AWH94100.1"/>
    <property type="molecule type" value="Genomic_DNA"/>
</dbReference>
<geneLocation type="plasmid" evidence="2 3">
    <name>unnamed1</name>
</geneLocation>
<dbReference type="OrthoDB" id="182039at2"/>
<dbReference type="Proteomes" id="UP000244928">
    <property type="component" value="Plasmid unnamed1"/>
</dbReference>
<gene>
    <name evidence="2" type="ORF">A6035_17230</name>
</gene>
<dbReference type="AlphaFoldDB" id="A0A2S1RCU7"/>
<dbReference type="Gene3D" id="3.90.1300.10">
    <property type="entry name" value="Amidase signature (AS) domain"/>
    <property type="match status" value="1"/>
</dbReference>
<dbReference type="PANTHER" id="PTHR11895:SF176">
    <property type="entry name" value="AMIDASE AMID-RELATED"/>
    <property type="match status" value="1"/>
</dbReference>
<sequence>MPHPDDIAFLGLTDLAELIRSRHVTSVQVTEAILNRIYSLDTRLHSYAHISGDNALKAAATADSELARGHYRGPLHGVPVAVKDLCYTTDAPTASGGTVHAGHMSTYDATVVTRLRDAGAVIMGKLAMTEGAFTGHHPSLPTPVNPWDEDTWSGVSSSGSGVAPAAGLCFGALGTDTGGSIRLPSAANGVTGMKPTWGRVSRHGITALAASMDHIGPMARSAIDCAAILEVIAGQDLCDPTSSVVPVPHYVREIELRQVPRLGVDRELMSTFDDPTRTMLEDVLDTVRSLGWSIVDINTPDLPAIAEQWVRMCSVETAYEHKDTFPGRESEYGPDLANLITLGQSISGVEYQDLLEQRRAFTGRMHRLFTAIDLLLLPGTGIASPTLTQMSNLESDPSLLGALLTPTAPIDIAGLPALTMPAGFTDRGTPLGVQFVGAAFAEQVILQAGHAFQRATEFHLRHPNLAT</sequence>
<dbReference type="GO" id="GO:0003824">
    <property type="term" value="F:catalytic activity"/>
    <property type="evidence" value="ECO:0007669"/>
    <property type="project" value="InterPro"/>
</dbReference>